<evidence type="ECO:0000313" key="1">
    <source>
        <dbReference type="EMBL" id="KKK56167.1"/>
    </source>
</evidence>
<reference evidence="1" key="1">
    <citation type="journal article" date="2015" name="Nature">
        <title>Complex archaea that bridge the gap between prokaryotes and eukaryotes.</title>
        <authorList>
            <person name="Spang A."/>
            <person name="Saw J.H."/>
            <person name="Jorgensen S.L."/>
            <person name="Zaremba-Niedzwiedzka K."/>
            <person name="Martijn J."/>
            <person name="Lind A.E."/>
            <person name="van Eijk R."/>
            <person name="Schleper C."/>
            <person name="Guy L."/>
            <person name="Ettema T.J."/>
        </authorList>
    </citation>
    <scope>NUCLEOTIDE SEQUENCE</scope>
</reference>
<feature type="non-terminal residue" evidence="1">
    <location>
        <position position="303"/>
    </location>
</feature>
<organism evidence="1">
    <name type="scientific">marine sediment metagenome</name>
    <dbReference type="NCBI Taxonomy" id="412755"/>
    <lineage>
        <taxon>unclassified sequences</taxon>
        <taxon>metagenomes</taxon>
        <taxon>ecological metagenomes</taxon>
    </lineage>
</organism>
<dbReference type="AlphaFoldDB" id="A0A0F8WH16"/>
<accession>A0A0F8WH16</accession>
<gene>
    <name evidence="1" type="ORF">LCGC14_3067240</name>
</gene>
<dbReference type="EMBL" id="LAZR01065126">
    <property type="protein sequence ID" value="KKK56167.1"/>
    <property type="molecule type" value="Genomic_DNA"/>
</dbReference>
<sequence>MISNRQLNINDQGLAENFESEQYKRYTWMEYELFLQPHILERCISRLIKVQDIKGFEFYPISEERFNSYIKLLSKNFDQNNLKYNSDDDLGDNTKALSNLGKSGLNYIRSVKKVIDVNKPVLLHYGIEHLSAFFLNFHFNFTENNKKLSQIGDKLYKHGIDPFEFKKVTINTPSKDFLESRIKLRKIGLAPRFFLLLDIPFKRFFMEEMTISLIDLMTTFFTRLPLGNPYKVSGEFTSENDDIDLGDTKFFGMLGQDVDLVVLYSLSFIFSYLGRYKIAAYEKFLNEEERTLGFYLRTILKRI</sequence>
<name>A0A0F8WH16_9ZZZZ</name>
<comment type="caution">
    <text evidence="1">The sequence shown here is derived from an EMBL/GenBank/DDBJ whole genome shotgun (WGS) entry which is preliminary data.</text>
</comment>
<protein>
    <submittedName>
        <fullName evidence="1">Uncharacterized protein</fullName>
    </submittedName>
</protein>
<proteinExistence type="predicted"/>